<feature type="binding site" evidence="3">
    <location>
        <position position="37"/>
    </location>
    <ligand>
        <name>ATP</name>
        <dbReference type="ChEBI" id="CHEBI:30616"/>
    </ligand>
</feature>
<evidence type="ECO:0000256" key="2">
    <source>
        <dbReference type="ARBA" id="ARBA00022840"/>
    </source>
</evidence>
<dbReference type="SMART" id="SM00219">
    <property type="entry name" value="TyrKc"/>
    <property type="match status" value="1"/>
</dbReference>
<protein>
    <recommendedName>
        <fullName evidence="4">Protein kinase domain-containing protein</fullName>
    </recommendedName>
</protein>
<dbReference type="InterPro" id="IPR020635">
    <property type="entry name" value="Tyr_kinase_cat_dom"/>
</dbReference>
<name>A0A3P7QD87_DIBLA</name>
<dbReference type="Gene3D" id="3.30.200.20">
    <property type="entry name" value="Phosphorylase Kinase, domain 1"/>
    <property type="match status" value="1"/>
</dbReference>
<dbReference type="SUPFAM" id="SSF56112">
    <property type="entry name" value="Protein kinase-like (PK-like)"/>
    <property type="match status" value="1"/>
</dbReference>
<dbReference type="Pfam" id="PF07714">
    <property type="entry name" value="PK_Tyr_Ser-Thr"/>
    <property type="match status" value="1"/>
</dbReference>
<dbReference type="PROSITE" id="PS00107">
    <property type="entry name" value="PROTEIN_KINASE_ATP"/>
    <property type="match status" value="1"/>
</dbReference>
<dbReference type="InterPro" id="IPR011009">
    <property type="entry name" value="Kinase-like_dom_sf"/>
</dbReference>
<keyword evidence="6" id="KW-1185">Reference proteome</keyword>
<dbReference type="PANTHER" id="PTHR24418">
    <property type="entry name" value="TYROSINE-PROTEIN KINASE"/>
    <property type="match status" value="1"/>
</dbReference>
<dbReference type="GO" id="GO:0004713">
    <property type="term" value="F:protein tyrosine kinase activity"/>
    <property type="evidence" value="ECO:0007669"/>
    <property type="project" value="InterPro"/>
</dbReference>
<dbReference type="EMBL" id="UYRU01077639">
    <property type="protein sequence ID" value="VDN28329.1"/>
    <property type="molecule type" value="Genomic_DNA"/>
</dbReference>
<dbReference type="PROSITE" id="PS50011">
    <property type="entry name" value="PROTEIN_KINASE_DOM"/>
    <property type="match status" value="1"/>
</dbReference>
<dbReference type="InterPro" id="IPR017441">
    <property type="entry name" value="Protein_kinase_ATP_BS"/>
</dbReference>
<evidence type="ECO:0000256" key="1">
    <source>
        <dbReference type="ARBA" id="ARBA00022741"/>
    </source>
</evidence>
<sequence>MPSTDIVLNRRVGQGAFGLVYGGEAKRLGRWEAVAVKVITNKTTYEGKMDFLSEAKLMRGLDHKNVVRLVGICLHQQENDIYLVMELMLLGDLKTYLLARRVLAQRCVFKFNY</sequence>
<dbReference type="GO" id="GO:0005524">
    <property type="term" value="F:ATP binding"/>
    <property type="evidence" value="ECO:0007669"/>
    <property type="project" value="UniProtKB-UniRule"/>
</dbReference>
<dbReference type="AlphaFoldDB" id="A0A3P7QD87"/>
<keyword evidence="1 3" id="KW-0547">Nucleotide-binding</keyword>
<evidence type="ECO:0000313" key="6">
    <source>
        <dbReference type="Proteomes" id="UP000281553"/>
    </source>
</evidence>
<dbReference type="InterPro" id="IPR000719">
    <property type="entry name" value="Prot_kinase_dom"/>
</dbReference>
<dbReference type="InterPro" id="IPR001245">
    <property type="entry name" value="Ser-Thr/Tyr_kinase_cat_dom"/>
</dbReference>
<evidence type="ECO:0000259" key="4">
    <source>
        <dbReference type="PROSITE" id="PS50011"/>
    </source>
</evidence>
<dbReference type="InterPro" id="IPR050198">
    <property type="entry name" value="Non-receptor_tyrosine_kinases"/>
</dbReference>
<gene>
    <name evidence="5" type="ORF">DILT_LOCUS15161</name>
</gene>
<evidence type="ECO:0000256" key="3">
    <source>
        <dbReference type="PROSITE-ProRule" id="PRU10141"/>
    </source>
</evidence>
<proteinExistence type="predicted"/>
<feature type="domain" description="Protein kinase" evidence="4">
    <location>
        <begin position="6"/>
        <end position="113"/>
    </location>
</feature>
<keyword evidence="2 3" id="KW-0067">ATP-binding</keyword>
<accession>A0A3P7QD87</accession>
<dbReference type="Proteomes" id="UP000281553">
    <property type="component" value="Unassembled WGS sequence"/>
</dbReference>
<evidence type="ECO:0000313" key="5">
    <source>
        <dbReference type="EMBL" id="VDN28329.1"/>
    </source>
</evidence>
<reference evidence="5 6" key="1">
    <citation type="submission" date="2018-11" db="EMBL/GenBank/DDBJ databases">
        <authorList>
            <consortium name="Pathogen Informatics"/>
        </authorList>
    </citation>
    <scope>NUCLEOTIDE SEQUENCE [LARGE SCALE GENOMIC DNA]</scope>
</reference>
<organism evidence="5 6">
    <name type="scientific">Dibothriocephalus latus</name>
    <name type="common">Fish tapeworm</name>
    <name type="synonym">Diphyllobothrium latum</name>
    <dbReference type="NCBI Taxonomy" id="60516"/>
    <lineage>
        <taxon>Eukaryota</taxon>
        <taxon>Metazoa</taxon>
        <taxon>Spiralia</taxon>
        <taxon>Lophotrochozoa</taxon>
        <taxon>Platyhelminthes</taxon>
        <taxon>Cestoda</taxon>
        <taxon>Eucestoda</taxon>
        <taxon>Diphyllobothriidea</taxon>
        <taxon>Diphyllobothriidae</taxon>
        <taxon>Dibothriocephalus</taxon>
    </lineage>
</organism>
<dbReference type="OrthoDB" id="73209at2759"/>